<sequence>MNTPSLVAAALAAFIGTAAFAQEAGVQQVVVQKTRAEVIAELQAAQARGERSFGDSYGYDITARPFVSTRTRAEVKAELAQARANGEIGFGDTYGYDVASKPFVSTKTRAQVQAEAAQALRSGQRLSQGDFLGG</sequence>
<evidence type="ECO:0000313" key="2">
    <source>
        <dbReference type="EMBL" id="MEF7614411.1"/>
    </source>
</evidence>
<organism evidence="2 3">
    <name type="scientific">Aquincola agrisoli</name>
    <dbReference type="NCBI Taxonomy" id="3119538"/>
    <lineage>
        <taxon>Bacteria</taxon>
        <taxon>Pseudomonadati</taxon>
        <taxon>Pseudomonadota</taxon>
        <taxon>Betaproteobacteria</taxon>
        <taxon>Burkholderiales</taxon>
        <taxon>Sphaerotilaceae</taxon>
        <taxon>Aquincola</taxon>
    </lineage>
</organism>
<name>A0AAW9Q3K2_9BURK</name>
<evidence type="ECO:0000256" key="1">
    <source>
        <dbReference type="SAM" id="SignalP"/>
    </source>
</evidence>
<accession>A0AAW9Q3K2</accession>
<feature type="signal peptide" evidence="1">
    <location>
        <begin position="1"/>
        <end position="21"/>
    </location>
</feature>
<dbReference type="InterPro" id="IPR025421">
    <property type="entry name" value="DUF4148"/>
</dbReference>
<keyword evidence="3" id="KW-1185">Reference proteome</keyword>
<dbReference type="EMBL" id="JAZIBG010000024">
    <property type="protein sequence ID" value="MEF7614411.1"/>
    <property type="molecule type" value="Genomic_DNA"/>
</dbReference>
<proteinExistence type="predicted"/>
<reference evidence="2 3" key="1">
    <citation type="submission" date="2024-02" db="EMBL/GenBank/DDBJ databases">
        <title>Genome sequence of Aquincola sp. MAHUQ-54.</title>
        <authorList>
            <person name="Huq M.A."/>
        </authorList>
    </citation>
    <scope>NUCLEOTIDE SEQUENCE [LARGE SCALE GENOMIC DNA]</scope>
    <source>
        <strain evidence="2 3">MAHUQ-54</strain>
    </source>
</reference>
<keyword evidence="1" id="KW-0732">Signal</keyword>
<dbReference type="AlphaFoldDB" id="A0AAW9Q3K2"/>
<gene>
    <name evidence="2" type="ORF">V4F39_10870</name>
</gene>
<dbReference type="Pfam" id="PF13663">
    <property type="entry name" value="DUF4148"/>
    <property type="match status" value="2"/>
</dbReference>
<protein>
    <submittedName>
        <fullName evidence="2">DUF4148 domain-containing protein</fullName>
    </submittedName>
</protein>
<evidence type="ECO:0000313" key="3">
    <source>
        <dbReference type="Proteomes" id="UP001336250"/>
    </source>
</evidence>
<dbReference type="Proteomes" id="UP001336250">
    <property type="component" value="Unassembled WGS sequence"/>
</dbReference>
<dbReference type="RefSeq" id="WP_332289388.1">
    <property type="nucleotide sequence ID" value="NZ_JAZIBG010000024.1"/>
</dbReference>
<comment type="caution">
    <text evidence="2">The sequence shown here is derived from an EMBL/GenBank/DDBJ whole genome shotgun (WGS) entry which is preliminary data.</text>
</comment>
<feature type="chain" id="PRO_5043623018" evidence="1">
    <location>
        <begin position="22"/>
        <end position="134"/>
    </location>
</feature>